<sequence>MADAGGAGRVGVRVSPNGETQGVRDSDPFPLFTAVLEMLPKIGIAHLALMGPPRRHLRCRRDGSFGAAIAACVQGPLILNSDFNFVRSQAAIDDGVGTRSGPAETFHGKDPARSG</sequence>
<keyword evidence="3" id="KW-1185">Reference proteome</keyword>
<dbReference type="InterPro" id="IPR013785">
    <property type="entry name" value="Aldolase_TIM"/>
</dbReference>
<name>A0A7W5G1Q1_9HYPH</name>
<evidence type="ECO:0000313" key="3">
    <source>
        <dbReference type="Proteomes" id="UP000518315"/>
    </source>
</evidence>
<dbReference type="AlphaFoldDB" id="A0A7W5G1Q1"/>
<feature type="region of interest" description="Disordered" evidence="1">
    <location>
        <begin position="94"/>
        <end position="115"/>
    </location>
</feature>
<feature type="region of interest" description="Disordered" evidence="1">
    <location>
        <begin position="1"/>
        <end position="26"/>
    </location>
</feature>
<dbReference type="EMBL" id="JACHXH010000018">
    <property type="protein sequence ID" value="MBB3136985.1"/>
    <property type="molecule type" value="Genomic_DNA"/>
</dbReference>
<evidence type="ECO:0000256" key="1">
    <source>
        <dbReference type="SAM" id="MobiDB-lite"/>
    </source>
</evidence>
<gene>
    <name evidence="2" type="ORF">FHS26_004743</name>
</gene>
<protein>
    <submittedName>
        <fullName evidence="2">Uncharacterized protein</fullName>
    </submittedName>
</protein>
<dbReference type="RefSeq" id="WP_245438525.1">
    <property type="nucleotide sequence ID" value="NZ_JACHXH010000018.1"/>
</dbReference>
<comment type="caution">
    <text evidence="2">The sequence shown here is derived from an EMBL/GenBank/DDBJ whole genome shotgun (WGS) entry which is preliminary data.</text>
</comment>
<evidence type="ECO:0000313" key="2">
    <source>
        <dbReference type="EMBL" id="MBB3136985.1"/>
    </source>
</evidence>
<dbReference type="Gene3D" id="3.20.20.70">
    <property type="entry name" value="Aldolase class I"/>
    <property type="match status" value="1"/>
</dbReference>
<organism evidence="2 3">
    <name type="scientific">Rhizobium pisi</name>
    <dbReference type="NCBI Taxonomy" id="574561"/>
    <lineage>
        <taxon>Bacteria</taxon>
        <taxon>Pseudomonadati</taxon>
        <taxon>Pseudomonadota</taxon>
        <taxon>Alphaproteobacteria</taxon>
        <taxon>Hyphomicrobiales</taxon>
        <taxon>Rhizobiaceae</taxon>
        <taxon>Rhizobium/Agrobacterium group</taxon>
        <taxon>Rhizobium</taxon>
    </lineage>
</organism>
<dbReference type="SUPFAM" id="SSF51395">
    <property type="entry name" value="FMN-linked oxidoreductases"/>
    <property type="match status" value="1"/>
</dbReference>
<reference evidence="2 3" key="1">
    <citation type="submission" date="2020-08" db="EMBL/GenBank/DDBJ databases">
        <title>Genomic Encyclopedia of Type Strains, Phase III (KMG-III): the genomes of soil and plant-associated and newly described type strains.</title>
        <authorList>
            <person name="Whitman W."/>
        </authorList>
    </citation>
    <scope>NUCLEOTIDE SEQUENCE [LARGE SCALE GENOMIC DNA]</scope>
    <source>
        <strain evidence="2 3">CECT 4113</strain>
    </source>
</reference>
<feature type="compositionally biased region" description="Basic and acidic residues" evidence="1">
    <location>
        <begin position="106"/>
        <end position="115"/>
    </location>
</feature>
<dbReference type="Proteomes" id="UP000518315">
    <property type="component" value="Unassembled WGS sequence"/>
</dbReference>
<proteinExistence type="predicted"/>
<accession>A0A7W5G1Q1</accession>